<keyword evidence="1" id="KW-0808">Transferase</keyword>
<keyword evidence="8" id="KW-1185">Reference proteome</keyword>
<dbReference type="Proteomes" id="UP000758168">
    <property type="component" value="Unassembled WGS sequence"/>
</dbReference>
<evidence type="ECO:0000313" key="8">
    <source>
        <dbReference type="Proteomes" id="UP000758168"/>
    </source>
</evidence>
<evidence type="ECO:0000256" key="3">
    <source>
        <dbReference type="ARBA" id="ARBA00023015"/>
    </source>
</evidence>
<feature type="domain" description="ANTAR" evidence="6">
    <location>
        <begin position="193"/>
        <end position="254"/>
    </location>
</feature>
<evidence type="ECO:0000259" key="6">
    <source>
        <dbReference type="PROSITE" id="PS50921"/>
    </source>
</evidence>
<keyword evidence="2" id="KW-0418">Kinase</keyword>
<dbReference type="Pfam" id="PF13185">
    <property type="entry name" value="GAF_2"/>
    <property type="match status" value="1"/>
</dbReference>
<accession>A0ABS4Z7K5</accession>
<dbReference type="Pfam" id="PF03861">
    <property type="entry name" value="ANTAR"/>
    <property type="match status" value="1"/>
</dbReference>
<dbReference type="InterPro" id="IPR029016">
    <property type="entry name" value="GAF-like_dom_sf"/>
</dbReference>
<evidence type="ECO:0000256" key="2">
    <source>
        <dbReference type="ARBA" id="ARBA00022777"/>
    </source>
</evidence>
<dbReference type="Gene3D" id="1.10.10.10">
    <property type="entry name" value="Winged helix-like DNA-binding domain superfamily/Winged helix DNA-binding domain"/>
    <property type="match status" value="1"/>
</dbReference>
<comment type="caution">
    <text evidence="7">The sequence shown here is derived from an EMBL/GenBank/DDBJ whole genome shotgun (WGS) entry which is preliminary data.</text>
</comment>
<reference evidence="7 8" key="1">
    <citation type="submission" date="2021-03" db="EMBL/GenBank/DDBJ databases">
        <title>Sequencing the genomes of 1000 actinobacteria strains.</title>
        <authorList>
            <person name="Klenk H.-P."/>
        </authorList>
    </citation>
    <scope>NUCLEOTIDE SEQUENCE [LARGE SCALE GENOMIC DNA]</scope>
    <source>
        <strain evidence="7 8">DSM 12936</strain>
    </source>
</reference>
<proteinExistence type="predicted"/>
<keyword evidence="3" id="KW-0805">Transcription regulation</keyword>
<dbReference type="EMBL" id="JAGIOB010000001">
    <property type="protein sequence ID" value="MBP2417024.1"/>
    <property type="molecule type" value="Genomic_DNA"/>
</dbReference>
<dbReference type="Gene3D" id="3.30.450.40">
    <property type="match status" value="1"/>
</dbReference>
<dbReference type="SUPFAM" id="SSF52172">
    <property type="entry name" value="CheY-like"/>
    <property type="match status" value="1"/>
</dbReference>
<name>A0ABS4Z7K5_9ACTN</name>
<organism evidence="7 8">
    <name type="scientific">Microlunatus capsulatus</name>
    <dbReference type="NCBI Taxonomy" id="99117"/>
    <lineage>
        <taxon>Bacteria</taxon>
        <taxon>Bacillati</taxon>
        <taxon>Actinomycetota</taxon>
        <taxon>Actinomycetes</taxon>
        <taxon>Propionibacteriales</taxon>
        <taxon>Propionibacteriaceae</taxon>
        <taxon>Microlunatus</taxon>
    </lineage>
</organism>
<dbReference type="PROSITE" id="PS50921">
    <property type="entry name" value="ANTAR"/>
    <property type="match status" value="1"/>
</dbReference>
<dbReference type="InterPro" id="IPR012074">
    <property type="entry name" value="GAF_ANTAR"/>
</dbReference>
<dbReference type="SMART" id="SM01012">
    <property type="entry name" value="ANTAR"/>
    <property type="match status" value="1"/>
</dbReference>
<keyword evidence="4" id="KW-0804">Transcription</keyword>
<dbReference type="InterPro" id="IPR036388">
    <property type="entry name" value="WH-like_DNA-bd_sf"/>
</dbReference>
<dbReference type="PIRSF" id="PIRSF036625">
    <property type="entry name" value="GAF_ANTAR"/>
    <property type="match status" value="1"/>
</dbReference>
<protein>
    <recommendedName>
        <fullName evidence="6">ANTAR domain-containing protein</fullName>
    </recommendedName>
</protein>
<dbReference type="SUPFAM" id="SSF55781">
    <property type="entry name" value="GAF domain-like"/>
    <property type="match status" value="1"/>
</dbReference>
<sequence length="258" mass="26876">MTDAPATHHPATHQRSALRGVRPGPWSDPWDELSEVLRAGDEGPLRRLLQRVVDGARSLVPELGEVSVTLVEEGRPRTAVAAGRLAAFLDEQQHALGEGPGLDAAAAGGTVAVTTTDPETPYPAFSGIAAQHGITRVLAVALTVEPPDGGAAAAGALTLYVATSRPLSPGSVALTRTFADYAAVAVAVARAARHPAVAEARRLREAMSTRAVIEQAKGVVMGTRNCSAEQAWALLLEASRTQDRVLRDVALDLVTRAG</sequence>
<feature type="region of interest" description="Disordered" evidence="5">
    <location>
        <begin position="1"/>
        <end position="25"/>
    </location>
</feature>
<evidence type="ECO:0000256" key="5">
    <source>
        <dbReference type="SAM" id="MobiDB-lite"/>
    </source>
</evidence>
<evidence type="ECO:0000256" key="4">
    <source>
        <dbReference type="ARBA" id="ARBA00023163"/>
    </source>
</evidence>
<dbReference type="RefSeq" id="WP_210055173.1">
    <property type="nucleotide sequence ID" value="NZ_BAAAMH010000004.1"/>
</dbReference>
<evidence type="ECO:0000313" key="7">
    <source>
        <dbReference type="EMBL" id="MBP2417024.1"/>
    </source>
</evidence>
<dbReference type="InterPro" id="IPR011006">
    <property type="entry name" value="CheY-like_superfamily"/>
</dbReference>
<dbReference type="InterPro" id="IPR003018">
    <property type="entry name" value="GAF"/>
</dbReference>
<evidence type="ECO:0000256" key="1">
    <source>
        <dbReference type="ARBA" id="ARBA00022679"/>
    </source>
</evidence>
<gene>
    <name evidence="7" type="ORF">JOF54_001946</name>
</gene>
<dbReference type="InterPro" id="IPR005561">
    <property type="entry name" value="ANTAR"/>
</dbReference>